<dbReference type="AlphaFoldDB" id="A0A1G8MT01"/>
<name>A0A1G8MT01_9MICC</name>
<keyword evidence="3" id="KW-1185">Reference proteome</keyword>
<dbReference type="SUPFAM" id="SSF52540">
    <property type="entry name" value="P-loop containing nucleoside triphosphate hydrolases"/>
    <property type="match status" value="1"/>
</dbReference>
<dbReference type="EMBL" id="FNEI01000004">
    <property type="protein sequence ID" value="SDI71111.1"/>
    <property type="molecule type" value="Genomic_DNA"/>
</dbReference>
<dbReference type="InterPro" id="IPR027417">
    <property type="entry name" value="P-loop_NTPase"/>
</dbReference>
<evidence type="ECO:0000313" key="3">
    <source>
        <dbReference type="Proteomes" id="UP000182130"/>
    </source>
</evidence>
<dbReference type="GO" id="GO:0005524">
    <property type="term" value="F:ATP binding"/>
    <property type="evidence" value="ECO:0007669"/>
    <property type="project" value="TreeGrafter"/>
</dbReference>
<feature type="domain" description="AAA" evidence="1">
    <location>
        <begin position="147"/>
        <end position="301"/>
    </location>
</feature>
<evidence type="ECO:0000313" key="2">
    <source>
        <dbReference type="EMBL" id="SDI71111.1"/>
    </source>
</evidence>
<sequence>MSRFILITPDTDFERRVRSATAGMSGSLQWFQADYLPEGPQDILSQLLGEPPEVLILGPGLDVTDSLKHASLLDLQFPEISVVLAAEQTPELVLAAMRAGVRDILSPAAEADGIRVMVERASLAAAGRRRGLAPSAAESPDQASGGRIIAVMSPKGGVGKTTVATNLAVGLGAMAPMGVVIVDLDLQFGDVASGLLLEPEHTITDAVLGPASQDSMVLKTYLSVHPASIYALCAPRNPVEMDRIKAEHVTNLLEQLRHEFQYVVIDTAPGLGEHVLAALEQATDAVWVCGMDIPSIRGLRTGLGVLDELQLLPQHRHVVLNMADPKSGLRLPDVEATIGVPVDVAIPRSKTLPFSTNKGVPLLQDNRRDSATKGLRSLVERFKPNWDERTHKQLHRRAVVR</sequence>
<dbReference type="GO" id="GO:0016887">
    <property type="term" value="F:ATP hydrolysis activity"/>
    <property type="evidence" value="ECO:0007669"/>
    <property type="project" value="TreeGrafter"/>
</dbReference>
<dbReference type="InterPro" id="IPR025669">
    <property type="entry name" value="AAA_dom"/>
</dbReference>
<dbReference type="Gene3D" id="3.40.50.300">
    <property type="entry name" value="P-loop containing nucleotide triphosphate hydrolases"/>
    <property type="match status" value="1"/>
</dbReference>
<dbReference type="Pfam" id="PF13614">
    <property type="entry name" value="AAA_31"/>
    <property type="match status" value="1"/>
</dbReference>
<dbReference type="InterPro" id="IPR050625">
    <property type="entry name" value="ParA/MinD_ATPase"/>
</dbReference>
<protein>
    <submittedName>
        <fullName evidence="2">Pilus assembly protein CpaE</fullName>
    </submittedName>
</protein>
<dbReference type="Proteomes" id="UP000182130">
    <property type="component" value="Unassembled WGS sequence"/>
</dbReference>
<accession>A0A1G8MT01</accession>
<dbReference type="OrthoDB" id="3448281at2"/>
<dbReference type="PANTHER" id="PTHR43384">
    <property type="entry name" value="SEPTUM SITE-DETERMINING PROTEIN MIND HOMOLOG, CHLOROPLASTIC-RELATED"/>
    <property type="match status" value="1"/>
</dbReference>
<proteinExistence type="predicted"/>
<dbReference type="Gene3D" id="3.40.50.2300">
    <property type="match status" value="1"/>
</dbReference>
<dbReference type="GO" id="GO:0005829">
    <property type="term" value="C:cytosol"/>
    <property type="evidence" value="ECO:0007669"/>
    <property type="project" value="TreeGrafter"/>
</dbReference>
<evidence type="ECO:0000259" key="1">
    <source>
        <dbReference type="Pfam" id="PF13614"/>
    </source>
</evidence>
<dbReference type="GO" id="GO:0051782">
    <property type="term" value="P:negative regulation of cell division"/>
    <property type="evidence" value="ECO:0007669"/>
    <property type="project" value="TreeGrafter"/>
</dbReference>
<dbReference type="STRING" id="1045773.SAMN05216555_10431"/>
<gene>
    <name evidence="2" type="ORF">SAMN05216555_10431</name>
</gene>
<organism evidence="2 3">
    <name type="scientific">Arthrobacter cupressi</name>
    <dbReference type="NCBI Taxonomy" id="1045773"/>
    <lineage>
        <taxon>Bacteria</taxon>
        <taxon>Bacillati</taxon>
        <taxon>Actinomycetota</taxon>
        <taxon>Actinomycetes</taxon>
        <taxon>Micrococcales</taxon>
        <taxon>Micrococcaceae</taxon>
        <taxon>Arthrobacter</taxon>
    </lineage>
</organism>
<dbReference type="RefSeq" id="WP_074587756.1">
    <property type="nucleotide sequence ID" value="NZ_FNEI01000004.1"/>
</dbReference>
<dbReference type="PANTHER" id="PTHR43384:SF13">
    <property type="entry name" value="SLR0110 PROTEIN"/>
    <property type="match status" value="1"/>
</dbReference>
<dbReference type="GO" id="GO:0009898">
    <property type="term" value="C:cytoplasmic side of plasma membrane"/>
    <property type="evidence" value="ECO:0007669"/>
    <property type="project" value="TreeGrafter"/>
</dbReference>
<reference evidence="3" key="1">
    <citation type="submission" date="2016-10" db="EMBL/GenBank/DDBJ databases">
        <authorList>
            <person name="Varghese N."/>
            <person name="Submissions S."/>
        </authorList>
    </citation>
    <scope>NUCLEOTIDE SEQUENCE [LARGE SCALE GENOMIC DNA]</scope>
    <source>
        <strain evidence="3">CGMCC 1.10783</strain>
    </source>
</reference>